<evidence type="ECO:0000256" key="2">
    <source>
        <dbReference type="ARBA" id="ARBA00022692"/>
    </source>
</evidence>
<proteinExistence type="predicted"/>
<evidence type="ECO:0000256" key="4">
    <source>
        <dbReference type="ARBA" id="ARBA00022989"/>
    </source>
</evidence>
<dbReference type="InterPro" id="IPR045064">
    <property type="entry name" value="Reticulon-like"/>
</dbReference>
<dbReference type="GO" id="GO:0005789">
    <property type="term" value="C:endoplasmic reticulum membrane"/>
    <property type="evidence" value="ECO:0007669"/>
    <property type="project" value="UniProtKB-SubCell"/>
</dbReference>
<protein>
    <recommendedName>
        <fullName evidence="6">Reticulon-like protein</fullName>
    </recommendedName>
</protein>
<organism evidence="8 9">
    <name type="scientific">Ceratopteris richardii</name>
    <name type="common">Triangle waterfern</name>
    <dbReference type="NCBI Taxonomy" id="49495"/>
    <lineage>
        <taxon>Eukaryota</taxon>
        <taxon>Viridiplantae</taxon>
        <taxon>Streptophyta</taxon>
        <taxon>Embryophyta</taxon>
        <taxon>Tracheophyta</taxon>
        <taxon>Polypodiopsida</taxon>
        <taxon>Polypodiidae</taxon>
        <taxon>Polypodiales</taxon>
        <taxon>Pteridineae</taxon>
        <taxon>Pteridaceae</taxon>
        <taxon>Parkerioideae</taxon>
        <taxon>Ceratopteris</taxon>
    </lineage>
</organism>
<feature type="transmembrane region" description="Helical" evidence="6">
    <location>
        <begin position="102"/>
        <end position="123"/>
    </location>
</feature>
<dbReference type="AlphaFoldDB" id="A0A8T2SK22"/>
<dbReference type="Pfam" id="PF02453">
    <property type="entry name" value="Reticulon"/>
    <property type="match status" value="1"/>
</dbReference>
<dbReference type="InterPro" id="IPR003388">
    <property type="entry name" value="Reticulon"/>
</dbReference>
<dbReference type="PANTHER" id="PTHR10994">
    <property type="entry name" value="RETICULON"/>
    <property type="match status" value="1"/>
</dbReference>
<dbReference type="PANTHER" id="PTHR10994:SF193">
    <property type="entry name" value="RETICULON-LIKE PROTEIN"/>
    <property type="match status" value="1"/>
</dbReference>
<comment type="subcellular location">
    <subcellularLocation>
        <location evidence="1 6">Endoplasmic reticulum membrane</location>
        <topology evidence="1 6">Multi-pass membrane protein</topology>
    </subcellularLocation>
</comment>
<feature type="domain" description="Reticulon" evidence="7">
    <location>
        <begin position="65"/>
        <end position="249"/>
    </location>
</feature>
<dbReference type="GO" id="GO:0009617">
    <property type="term" value="P:response to bacterium"/>
    <property type="evidence" value="ECO:0007669"/>
    <property type="project" value="InterPro"/>
</dbReference>
<evidence type="ECO:0000259" key="7">
    <source>
        <dbReference type="PROSITE" id="PS50845"/>
    </source>
</evidence>
<dbReference type="OrthoDB" id="567788at2759"/>
<sequence length="249" mass="27742">MAVDGASSAAAAILSSVLENIKHLPPSSPANSSSHARPSSRPRFDQTRLFGRQRPVHDLLGGGHSADVLLWRKKNLSLGFLSAATALWVLFEWFGYHFVSVVSFFLLLIVVGLFSWSYAALMLNRDQPPIPKLEFSDDVVLKVAKALKTEINKMLTIVHEIAVGRDTVRFLKLAGTLGLLVLFGSWFRFLTLIYLATIAAHTLPVLYEKNEDVIDNLARKSFDELRNQFSKLDTTILSKIPRGPVQKKE</sequence>
<dbReference type="Proteomes" id="UP000825935">
    <property type="component" value="Chromosome 19"/>
</dbReference>
<dbReference type="OMA" id="LLFEWLN"/>
<evidence type="ECO:0000313" key="9">
    <source>
        <dbReference type="Proteomes" id="UP000825935"/>
    </source>
</evidence>
<dbReference type="EMBL" id="CM035424">
    <property type="protein sequence ID" value="KAH7351727.1"/>
    <property type="molecule type" value="Genomic_DNA"/>
</dbReference>
<evidence type="ECO:0000256" key="6">
    <source>
        <dbReference type="RuleBase" id="RU363132"/>
    </source>
</evidence>
<comment type="caution">
    <text evidence="8">The sequence shown here is derived from an EMBL/GenBank/DDBJ whole genome shotgun (WGS) entry which is preliminary data.</text>
</comment>
<feature type="transmembrane region" description="Helical" evidence="6">
    <location>
        <begin position="76"/>
        <end position="96"/>
    </location>
</feature>
<feature type="transmembrane region" description="Helical" evidence="6">
    <location>
        <begin position="177"/>
        <end position="200"/>
    </location>
</feature>
<accession>A0A8T2SK22</accession>
<keyword evidence="5 6" id="KW-0472">Membrane</keyword>
<keyword evidence="4 6" id="KW-1133">Transmembrane helix</keyword>
<evidence type="ECO:0000256" key="3">
    <source>
        <dbReference type="ARBA" id="ARBA00022824"/>
    </source>
</evidence>
<reference evidence="8" key="1">
    <citation type="submission" date="2021-08" db="EMBL/GenBank/DDBJ databases">
        <title>WGS assembly of Ceratopteris richardii.</title>
        <authorList>
            <person name="Marchant D.B."/>
            <person name="Chen G."/>
            <person name="Jenkins J."/>
            <person name="Shu S."/>
            <person name="Leebens-Mack J."/>
            <person name="Grimwood J."/>
            <person name="Schmutz J."/>
            <person name="Soltis P."/>
            <person name="Soltis D."/>
            <person name="Chen Z.-H."/>
        </authorList>
    </citation>
    <scope>NUCLEOTIDE SEQUENCE</scope>
    <source>
        <strain evidence="8">Whitten #5841</strain>
        <tissue evidence="8">Leaf</tissue>
    </source>
</reference>
<keyword evidence="9" id="KW-1185">Reference proteome</keyword>
<keyword evidence="2 6" id="KW-0812">Transmembrane</keyword>
<evidence type="ECO:0000256" key="5">
    <source>
        <dbReference type="ARBA" id="ARBA00023136"/>
    </source>
</evidence>
<name>A0A8T2SK22_CERRI</name>
<dbReference type="PROSITE" id="PS50845">
    <property type="entry name" value="RETICULON"/>
    <property type="match status" value="1"/>
</dbReference>
<evidence type="ECO:0000256" key="1">
    <source>
        <dbReference type="ARBA" id="ARBA00004477"/>
    </source>
</evidence>
<evidence type="ECO:0000313" key="8">
    <source>
        <dbReference type="EMBL" id="KAH7351727.1"/>
    </source>
</evidence>
<keyword evidence="3 6" id="KW-0256">Endoplasmic reticulum</keyword>
<gene>
    <name evidence="8" type="ORF">KP509_19G012300</name>
</gene>